<organism evidence="1">
    <name type="scientific">Glycine soja</name>
    <name type="common">Wild soybean</name>
    <dbReference type="NCBI Taxonomy" id="3848"/>
    <lineage>
        <taxon>Eukaryota</taxon>
        <taxon>Viridiplantae</taxon>
        <taxon>Streptophyta</taxon>
        <taxon>Embryophyta</taxon>
        <taxon>Tracheophyta</taxon>
        <taxon>Spermatophyta</taxon>
        <taxon>Magnoliopsida</taxon>
        <taxon>eudicotyledons</taxon>
        <taxon>Gunneridae</taxon>
        <taxon>Pentapetalae</taxon>
        <taxon>rosids</taxon>
        <taxon>fabids</taxon>
        <taxon>Fabales</taxon>
        <taxon>Fabaceae</taxon>
        <taxon>Papilionoideae</taxon>
        <taxon>50 kb inversion clade</taxon>
        <taxon>NPAAA clade</taxon>
        <taxon>indigoferoid/millettioid clade</taxon>
        <taxon>Phaseoleae</taxon>
        <taxon>Glycine</taxon>
        <taxon>Glycine subgen. Soja</taxon>
    </lineage>
</organism>
<accession>A0A0B2SEV1</accession>
<keyword evidence="1" id="KW-0808">Transferase</keyword>
<feature type="non-terminal residue" evidence="1">
    <location>
        <position position="106"/>
    </location>
</feature>
<protein>
    <submittedName>
        <fullName evidence="1">Copia protein</fullName>
        <ecNumber evidence="1">2.5.1.84</ecNumber>
    </submittedName>
</protein>
<dbReference type="GO" id="GO:0052923">
    <property type="term" value="F:all-trans-nonaprenyl-diphosphate synthase (geranyl-diphosphate specific) activity"/>
    <property type="evidence" value="ECO:0007669"/>
    <property type="project" value="UniProtKB-EC"/>
</dbReference>
<evidence type="ECO:0000313" key="1">
    <source>
        <dbReference type="EMBL" id="KHN42794.1"/>
    </source>
</evidence>
<reference evidence="1" key="1">
    <citation type="submission" date="2014-07" db="EMBL/GenBank/DDBJ databases">
        <title>Identification of a novel salt tolerance gene in wild soybean by whole-genome sequencing.</title>
        <authorList>
            <person name="Lam H.-M."/>
            <person name="Qi X."/>
            <person name="Li M.-W."/>
            <person name="Liu X."/>
            <person name="Xie M."/>
            <person name="Ni M."/>
            <person name="Xu X."/>
        </authorList>
    </citation>
    <scope>NUCLEOTIDE SEQUENCE [LARGE SCALE GENOMIC DNA]</scope>
    <source>
        <tissue evidence="1">Root</tissue>
    </source>
</reference>
<proteinExistence type="predicted"/>
<dbReference type="EC" id="2.5.1.84" evidence="1"/>
<sequence length="106" mass="12043">MASVTCELQWLTYLLEDFGVQFNRPALLYCDNRSALHIAANTVFHERTKHIEIDCHIVREKIQFGLLKLLPIASANQLADIYTKALPPGAFEFLNYNQGISNIHSP</sequence>
<dbReference type="EMBL" id="KN644115">
    <property type="protein sequence ID" value="KHN42794.1"/>
    <property type="molecule type" value="Genomic_DNA"/>
</dbReference>
<gene>
    <name evidence="1" type="ORF">glysoja_045115</name>
</gene>
<dbReference type="AlphaFoldDB" id="A0A0B2SEV1"/>
<name>A0A0B2SEV1_GLYSO</name>
<dbReference type="PANTHER" id="PTHR11439:SF470">
    <property type="entry name" value="CYSTEINE-RICH RLK (RECEPTOR-LIKE PROTEIN KINASE) 8"/>
    <property type="match status" value="1"/>
</dbReference>
<dbReference type="PANTHER" id="PTHR11439">
    <property type="entry name" value="GAG-POL-RELATED RETROTRANSPOSON"/>
    <property type="match status" value="1"/>
</dbReference>
<dbReference type="Proteomes" id="UP000053555">
    <property type="component" value="Unassembled WGS sequence"/>
</dbReference>
<dbReference type="CDD" id="cd09272">
    <property type="entry name" value="RNase_HI_RT_Ty1"/>
    <property type="match status" value="1"/>
</dbReference>